<proteinExistence type="predicted"/>
<protein>
    <submittedName>
        <fullName evidence="1">Uncharacterized protein</fullName>
    </submittedName>
</protein>
<reference evidence="1 2" key="1">
    <citation type="journal article" date="2013" name="PLoS Genet.">
        <title>The genome and development-dependent transcriptomes of Pyronema confluens: a window into fungal evolution.</title>
        <authorList>
            <person name="Traeger S."/>
            <person name="Altegoer F."/>
            <person name="Freitag M."/>
            <person name="Gabaldon T."/>
            <person name="Kempken F."/>
            <person name="Kumar A."/>
            <person name="Marcet-Houben M."/>
            <person name="Poggeler S."/>
            <person name="Stajich J.E."/>
            <person name="Nowrousian M."/>
        </authorList>
    </citation>
    <scope>NUCLEOTIDE SEQUENCE [LARGE SCALE GENOMIC DNA]</scope>
    <source>
        <strain evidence="2">CBS 100304</strain>
        <tissue evidence="1">Vegetative mycelium</tissue>
    </source>
</reference>
<evidence type="ECO:0000313" key="1">
    <source>
        <dbReference type="EMBL" id="CCX04614.1"/>
    </source>
</evidence>
<organism evidence="1 2">
    <name type="scientific">Pyronema omphalodes (strain CBS 100304)</name>
    <name type="common">Pyronema confluens</name>
    <dbReference type="NCBI Taxonomy" id="1076935"/>
    <lineage>
        <taxon>Eukaryota</taxon>
        <taxon>Fungi</taxon>
        <taxon>Dikarya</taxon>
        <taxon>Ascomycota</taxon>
        <taxon>Pezizomycotina</taxon>
        <taxon>Pezizomycetes</taxon>
        <taxon>Pezizales</taxon>
        <taxon>Pyronemataceae</taxon>
        <taxon>Pyronema</taxon>
    </lineage>
</organism>
<keyword evidence="2" id="KW-1185">Reference proteome</keyword>
<dbReference type="AlphaFoldDB" id="U4KYD2"/>
<name>U4KYD2_PYROM</name>
<accession>U4KYD2</accession>
<sequence length="100" mass="10869">MVVHYQLFLRFGSKDGRYTKFIRGYSDLQTANDAALLVFNKVVAMSVGTEDAPEEDVCETDGTKSFSLKGNVPDDRPFGAFVFNASSGENKPLGCVPPDA</sequence>
<gene>
    <name evidence="1" type="ORF">PCON_03045</name>
</gene>
<evidence type="ECO:0000313" key="2">
    <source>
        <dbReference type="Proteomes" id="UP000018144"/>
    </source>
</evidence>
<dbReference type="Proteomes" id="UP000018144">
    <property type="component" value="Unassembled WGS sequence"/>
</dbReference>
<dbReference type="EMBL" id="HF935211">
    <property type="protein sequence ID" value="CCX04614.1"/>
    <property type="molecule type" value="Genomic_DNA"/>
</dbReference>